<evidence type="ECO:0000313" key="3">
    <source>
        <dbReference type="Proteomes" id="UP000279959"/>
    </source>
</evidence>
<sequence>MTKRGQDRQSVREAEEQRVAALLKRDADDREQDRRRTIAVAQVESGEFANLDDTVVPPTPEQLTKGEFRPYTPRGEKGTVRSVRTVRRVLISQIAYLYSHGVLDDDTFAACRWYKDRYEAGEMEPTAPVAGYGESVRGDPIYGHLPKSQWAAEARSDFRFAQGFIPDDVSRLFDLIVLEDQTLTSAAKASRCRYSNVRAAFLRGALALHGGIANRLEIEKRFQ</sequence>
<accession>A0A494W658</accession>
<dbReference type="EMBL" id="AP018664">
    <property type="protein sequence ID" value="BBD98037.1"/>
    <property type="molecule type" value="Genomic_DNA"/>
</dbReference>
<feature type="region of interest" description="Disordered" evidence="1">
    <location>
        <begin position="51"/>
        <end position="76"/>
    </location>
</feature>
<organism evidence="2 3">
    <name type="scientific">Sphingobium amiense</name>
    <dbReference type="NCBI Taxonomy" id="135719"/>
    <lineage>
        <taxon>Bacteria</taxon>
        <taxon>Pseudomonadati</taxon>
        <taxon>Pseudomonadota</taxon>
        <taxon>Alphaproteobacteria</taxon>
        <taxon>Sphingomonadales</taxon>
        <taxon>Sphingomonadaceae</taxon>
        <taxon>Sphingobium</taxon>
    </lineage>
</organism>
<keyword evidence="3" id="KW-1185">Reference proteome</keyword>
<dbReference type="AlphaFoldDB" id="A0A494W658"/>
<evidence type="ECO:0000256" key="1">
    <source>
        <dbReference type="SAM" id="MobiDB-lite"/>
    </source>
</evidence>
<gene>
    <name evidence="2" type="ORF">SAMIE_1015380</name>
</gene>
<proteinExistence type="predicted"/>
<name>A0A494W658_9SPHN</name>
<evidence type="ECO:0000313" key="2">
    <source>
        <dbReference type="EMBL" id="BBD98037.1"/>
    </source>
</evidence>
<protein>
    <submittedName>
        <fullName evidence="2">Uncharacterized protein</fullName>
    </submittedName>
</protein>
<dbReference type="Proteomes" id="UP000279959">
    <property type="component" value="Chromosome"/>
</dbReference>
<dbReference type="KEGG" id="sami:SAMIE_1015380"/>
<feature type="compositionally biased region" description="Basic and acidic residues" evidence="1">
    <location>
        <begin position="64"/>
        <end position="76"/>
    </location>
</feature>
<reference evidence="2 3" key="1">
    <citation type="submission" date="2018-05" db="EMBL/GenBank/DDBJ databases">
        <title>Complete Genome Sequence of the Nonylphenol-Degrading Bacterium Sphingobium amiense DSM 16289T.</title>
        <authorList>
            <person name="Ootsuka M."/>
            <person name="Nishizawa T."/>
            <person name="Ohta H."/>
        </authorList>
    </citation>
    <scope>NUCLEOTIDE SEQUENCE [LARGE SCALE GENOMIC DNA]</scope>
    <source>
        <strain evidence="2 3">DSM 16289</strain>
    </source>
</reference>